<protein>
    <submittedName>
        <fullName evidence="2">Uncharacterized protein</fullName>
    </submittedName>
</protein>
<comment type="caution">
    <text evidence="2">The sequence shown here is derived from an EMBL/GenBank/DDBJ whole genome shotgun (WGS) entry which is preliminary data.</text>
</comment>
<organism evidence="2 3">
    <name type="scientific">Drosophila navojoa</name>
    <name type="common">Fruit fly</name>
    <dbReference type="NCBI Taxonomy" id="7232"/>
    <lineage>
        <taxon>Eukaryota</taxon>
        <taxon>Metazoa</taxon>
        <taxon>Ecdysozoa</taxon>
        <taxon>Arthropoda</taxon>
        <taxon>Hexapoda</taxon>
        <taxon>Insecta</taxon>
        <taxon>Pterygota</taxon>
        <taxon>Neoptera</taxon>
        <taxon>Endopterygota</taxon>
        <taxon>Diptera</taxon>
        <taxon>Brachycera</taxon>
        <taxon>Muscomorpha</taxon>
        <taxon>Ephydroidea</taxon>
        <taxon>Drosophilidae</taxon>
        <taxon>Drosophila</taxon>
    </lineage>
</organism>
<dbReference type="Proteomes" id="UP000295192">
    <property type="component" value="Unassembled WGS sequence"/>
</dbReference>
<evidence type="ECO:0000313" key="2">
    <source>
        <dbReference type="EMBL" id="TDG49975.1"/>
    </source>
</evidence>
<evidence type="ECO:0000256" key="1">
    <source>
        <dbReference type="SAM" id="MobiDB-lite"/>
    </source>
</evidence>
<evidence type="ECO:0000313" key="3">
    <source>
        <dbReference type="Proteomes" id="UP000295192"/>
    </source>
</evidence>
<keyword evidence="3" id="KW-1185">Reference proteome</keyword>
<reference evidence="2 3" key="1">
    <citation type="journal article" date="2019" name="J. Hered.">
        <title>An Improved Genome Assembly for Drosophila navojoa, the Basal Species in the mojavensis Cluster.</title>
        <authorList>
            <person name="Vanderlinde T."/>
            <person name="Dupim E.G."/>
            <person name="Nazario-Yepiz N.O."/>
            <person name="Carvalho A.B."/>
        </authorList>
    </citation>
    <scope>NUCLEOTIDE SEQUENCE [LARGE SCALE GENOMIC DNA]</scope>
    <source>
        <strain evidence="2">Navoj_Jal97</strain>
        <tissue evidence="2">Whole organism</tissue>
    </source>
</reference>
<name>A0A484BQ11_DRONA</name>
<feature type="region of interest" description="Disordered" evidence="1">
    <location>
        <begin position="1"/>
        <end position="83"/>
    </location>
</feature>
<sequence>MREQTTDSGRPAQMQIFAQPPDMVGRPVVEGSGDSSWSRTKASRGDDGDNAEAVAAAQAAWHDNSTSSVPDAANAKDQQQQQQ</sequence>
<proteinExistence type="predicted"/>
<feature type="compositionally biased region" description="Low complexity" evidence="1">
    <location>
        <begin position="51"/>
        <end position="60"/>
    </location>
</feature>
<dbReference type="AlphaFoldDB" id="A0A484BQ11"/>
<gene>
    <name evidence="2" type="ORF">AWZ03_003485</name>
</gene>
<dbReference type="EMBL" id="LSRL02000018">
    <property type="protein sequence ID" value="TDG49975.1"/>
    <property type="molecule type" value="Genomic_DNA"/>
</dbReference>
<accession>A0A484BQ11</accession>